<evidence type="ECO:0000256" key="8">
    <source>
        <dbReference type="ARBA" id="ARBA00023163"/>
    </source>
</evidence>
<evidence type="ECO:0000313" key="13">
    <source>
        <dbReference type="Proteomes" id="UP000515123"/>
    </source>
</evidence>
<dbReference type="AlphaFoldDB" id="A0A6P5F023"/>
<evidence type="ECO:0000256" key="10">
    <source>
        <dbReference type="SAM" id="Coils"/>
    </source>
</evidence>
<keyword evidence="8" id="KW-0804">Transcription</keyword>
<reference evidence="13" key="1">
    <citation type="journal article" date="2015" name="Nat. Genet.">
        <title>The pineapple genome and the evolution of CAM photosynthesis.</title>
        <authorList>
            <person name="Ming R."/>
            <person name="VanBuren R."/>
            <person name="Wai C.M."/>
            <person name="Tang H."/>
            <person name="Schatz M.C."/>
            <person name="Bowers J.E."/>
            <person name="Lyons E."/>
            <person name="Wang M.L."/>
            <person name="Chen J."/>
            <person name="Biggers E."/>
            <person name="Zhang J."/>
            <person name="Huang L."/>
            <person name="Zhang L."/>
            <person name="Miao W."/>
            <person name="Zhang J."/>
            <person name="Ye Z."/>
            <person name="Miao C."/>
            <person name="Lin Z."/>
            <person name="Wang H."/>
            <person name="Zhou H."/>
            <person name="Yim W.C."/>
            <person name="Priest H.D."/>
            <person name="Zheng C."/>
            <person name="Woodhouse M."/>
            <person name="Edger P.P."/>
            <person name="Guyot R."/>
            <person name="Guo H.B."/>
            <person name="Guo H."/>
            <person name="Zheng G."/>
            <person name="Singh R."/>
            <person name="Sharma A."/>
            <person name="Min X."/>
            <person name="Zheng Y."/>
            <person name="Lee H."/>
            <person name="Gurtowski J."/>
            <person name="Sedlazeck F.J."/>
            <person name="Harkess A."/>
            <person name="McKain M.R."/>
            <person name="Liao Z."/>
            <person name="Fang J."/>
            <person name="Liu J."/>
            <person name="Zhang X."/>
            <person name="Zhang Q."/>
            <person name="Hu W."/>
            <person name="Qin Y."/>
            <person name="Wang K."/>
            <person name="Chen L.Y."/>
            <person name="Shirley N."/>
            <person name="Lin Y.R."/>
            <person name="Liu L.Y."/>
            <person name="Hernandez A.G."/>
            <person name="Wright C.L."/>
            <person name="Bulone V."/>
            <person name="Tuskan G.A."/>
            <person name="Heath K."/>
            <person name="Zee F."/>
            <person name="Moore P.H."/>
            <person name="Sunkar R."/>
            <person name="Leebens-Mack J.H."/>
            <person name="Mockler T."/>
            <person name="Bennetzen J.L."/>
            <person name="Freeling M."/>
            <person name="Sankoff D."/>
            <person name="Paterson A.H."/>
            <person name="Zhu X."/>
            <person name="Yang X."/>
            <person name="Smith J.A."/>
            <person name="Cushman J.C."/>
            <person name="Paull R.E."/>
            <person name="Yu Q."/>
        </authorList>
    </citation>
    <scope>NUCLEOTIDE SEQUENCE [LARGE SCALE GENOMIC DNA]</scope>
    <source>
        <strain evidence="13">cv. F153</strain>
    </source>
</reference>
<reference evidence="14" key="2">
    <citation type="submission" date="2025-08" db="UniProtKB">
        <authorList>
            <consortium name="RefSeq"/>
        </authorList>
    </citation>
    <scope>IDENTIFICATION</scope>
    <source>
        <tissue evidence="14">Leaf</tissue>
    </source>
</reference>
<gene>
    <name evidence="14" type="primary">LOC109710810</name>
</gene>
<dbReference type="GO" id="GO:0005634">
    <property type="term" value="C:nucleus"/>
    <property type="evidence" value="ECO:0007669"/>
    <property type="project" value="UniProtKB-SubCell"/>
</dbReference>
<evidence type="ECO:0000256" key="11">
    <source>
        <dbReference type="SAM" id="MobiDB-lite"/>
    </source>
</evidence>
<dbReference type="InterPro" id="IPR018866">
    <property type="entry name" value="Znf-4CXXC_R1"/>
</dbReference>
<dbReference type="Pfam" id="PF10497">
    <property type="entry name" value="zf-4CXXC_R1"/>
    <property type="match status" value="1"/>
</dbReference>
<keyword evidence="6" id="KW-0832">Ubl conjugation</keyword>
<feature type="region of interest" description="Disordered" evidence="11">
    <location>
        <begin position="1"/>
        <end position="52"/>
    </location>
</feature>
<keyword evidence="7" id="KW-0805">Transcription regulation</keyword>
<evidence type="ECO:0000256" key="5">
    <source>
        <dbReference type="ARBA" id="ARBA00022553"/>
    </source>
</evidence>
<dbReference type="InterPro" id="IPR018501">
    <property type="entry name" value="DDT_dom"/>
</dbReference>
<dbReference type="Proteomes" id="UP000515123">
    <property type="component" value="Linkage group 5"/>
</dbReference>
<evidence type="ECO:0000256" key="6">
    <source>
        <dbReference type="ARBA" id="ARBA00022843"/>
    </source>
</evidence>
<dbReference type="InterPro" id="IPR028942">
    <property type="entry name" value="WHIM1_dom"/>
</dbReference>
<keyword evidence="5" id="KW-0597">Phosphoprotein</keyword>
<dbReference type="InterPro" id="IPR040221">
    <property type="entry name" value="CDCA7/CDA7L"/>
</dbReference>
<evidence type="ECO:0000313" key="14">
    <source>
        <dbReference type="RefSeq" id="XP_020089169.1"/>
    </source>
</evidence>
<dbReference type="GeneID" id="109710810"/>
<evidence type="ECO:0000256" key="4">
    <source>
        <dbReference type="ARBA" id="ARBA00022499"/>
    </source>
</evidence>
<name>A0A6P5F023_ANACO</name>
<feature type="coiled-coil region" evidence="10">
    <location>
        <begin position="505"/>
        <end position="565"/>
    </location>
</feature>
<dbReference type="PANTHER" id="PTHR31169:SF8">
    <property type="entry name" value="ZINC-FINGER DOMAIN OF MONOAMINE-OXIDASE A REPRESSOR R1 PROTEIN"/>
    <property type="match status" value="1"/>
</dbReference>
<keyword evidence="3" id="KW-0963">Cytoplasm</keyword>
<dbReference type="PROSITE" id="PS50827">
    <property type="entry name" value="DDT"/>
    <property type="match status" value="1"/>
</dbReference>
<dbReference type="RefSeq" id="XP_020089169.1">
    <property type="nucleotide sequence ID" value="XM_020233580.1"/>
</dbReference>
<keyword evidence="9" id="KW-0539">Nucleus</keyword>
<keyword evidence="13" id="KW-1185">Reference proteome</keyword>
<evidence type="ECO:0000256" key="1">
    <source>
        <dbReference type="ARBA" id="ARBA00004123"/>
    </source>
</evidence>
<evidence type="ECO:0000256" key="3">
    <source>
        <dbReference type="ARBA" id="ARBA00022490"/>
    </source>
</evidence>
<evidence type="ECO:0000256" key="9">
    <source>
        <dbReference type="ARBA" id="ARBA00023242"/>
    </source>
</evidence>
<dbReference type="Pfam" id="PF15612">
    <property type="entry name" value="WHIM1"/>
    <property type="match status" value="1"/>
</dbReference>
<keyword evidence="4" id="KW-1017">Isopeptide bond</keyword>
<keyword evidence="10" id="KW-0175">Coiled coil</keyword>
<dbReference type="PANTHER" id="PTHR31169">
    <property type="entry name" value="OS05G0300700 PROTEIN"/>
    <property type="match status" value="1"/>
</dbReference>
<dbReference type="GO" id="GO:0006355">
    <property type="term" value="P:regulation of DNA-templated transcription"/>
    <property type="evidence" value="ECO:0007669"/>
    <property type="project" value="InterPro"/>
</dbReference>
<proteinExistence type="predicted"/>
<evidence type="ECO:0000259" key="12">
    <source>
        <dbReference type="PROSITE" id="PS50827"/>
    </source>
</evidence>
<feature type="domain" description="DDT" evidence="12">
    <location>
        <begin position="357"/>
        <end position="422"/>
    </location>
</feature>
<accession>A0A6P5F023</accession>
<evidence type="ECO:0000256" key="2">
    <source>
        <dbReference type="ARBA" id="ARBA00004496"/>
    </source>
</evidence>
<comment type="subcellular location">
    <subcellularLocation>
        <location evidence="2">Cytoplasm</location>
    </subcellularLocation>
    <subcellularLocation>
        <location evidence="1">Nucleus</location>
    </subcellularLocation>
</comment>
<protein>
    <submittedName>
        <fullName evidence="14">Uncharacterized protein LOC109710810 isoform X1</fullName>
    </submittedName>
</protein>
<evidence type="ECO:0000256" key="7">
    <source>
        <dbReference type="ARBA" id="ARBA00023015"/>
    </source>
</evidence>
<dbReference type="GO" id="GO:0005737">
    <property type="term" value="C:cytoplasm"/>
    <property type="evidence" value="ECO:0007669"/>
    <property type="project" value="UniProtKB-SubCell"/>
</dbReference>
<organism evidence="13 14">
    <name type="scientific">Ananas comosus</name>
    <name type="common">Pineapple</name>
    <name type="synonym">Ananas ananas</name>
    <dbReference type="NCBI Taxonomy" id="4615"/>
    <lineage>
        <taxon>Eukaryota</taxon>
        <taxon>Viridiplantae</taxon>
        <taxon>Streptophyta</taxon>
        <taxon>Embryophyta</taxon>
        <taxon>Tracheophyta</taxon>
        <taxon>Spermatophyta</taxon>
        <taxon>Magnoliopsida</taxon>
        <taxon>Liliopsida</taxon>
        <taxon>Poales</taxon>
        <taxon>Bromeliaceae</taxon>
        <taxon>Bromelioideae</taxon>
        <taxon>Ananas</taxon>
    </lineage>
</organism>
<sequence>MAITPRKPPINKISKTGKEEEEEEEQQQQQHRQDASAKPRKRTASAGVRVKSGRIYDPVHGKTCHQVYLHFRASKTHCRQKTRDFAASCKQINKGNKACTINFCHKCLRNRYGENAEEMAVLDNWSCPKCRGICNCSFCMKKRGHKPTGILVHAAKATGCSSVLELLDNKGLQILDAVNSVSNASPNNSPALSKGLVGRNNENYDVERKEKKTMPGTGEERGCVFNKEKKTKLVKKLKMESRRKRSIIDCEKCHVKEEEVNMLEIDLNEVPVGPSKKKRRLAGKSQLQVARDCANVKVPMAQKDFDSTWDKCDILGVTNNLVNDIINAETKTSPMKEAIVLPQGNPLAEVAGVELPLEDVGPALQFMEFCTTFSKVLNIRKGLPESILQEITRGFAQRQCVFPAVVQFHTNLLSIILKDRGKKPLSSSARSGDAWLKTLGKCISESQCCLSKLSLEFLNNGLVGYDNLDVSGKLNVLNFLCDETLNTEKLRSWIDKENAKFVEERKVAKGKVLAAKRKVKDLKEKVKNDVASLMLSQREGKEITISEHEDLILKIKEEAEKARAEMLNTMALFPKKKQRRDAVRTEPIFLEGNGRTYWNLEGHYSNLKIMLQDIENWDLVINEDKWFAFDEEEEKTIEKHISSSSGSRTDTSANEVLVAAGLIPQQMSSTCKL</sequence>
<dbReference type="OrthoDB" id="298344at2759"/>